<accession>A0A1D8GDT3</accession>
<evidence type="ECO:0000313" key="2">
    <source>
        <dbReference type="Proteomes" id="UP000095743"/>
    </source>
</evidence>
<dbReference type="STRING" id="1424294.Gferi_05525"/>
<proteinExistence type="predicted"/>
<reference evidence="1 2" key="1">
    <citation type="submission" date="2016-09" db="EMBL/GenBank/DDBJ databases">
        <title>Genomic analysis reveals versatility of anaerobic energy metabolism of Geosporobacter ferrireducens IRF9 of phylum Firmicutes.</title>
        <authorList>
            <person name="Kim S.-J."/>
        </authorList>
    </citation>
    <scope>NUCLEOTIDE SEQUENCE [LARGE SCALE GENOMIC DNA]</scope>
    <source>
        <strain evidence="1 2">IRF9</strain>
    </source>
</reference>
<dbReference type="InterPro" id="IPR050484">
    <property type="entry name" value="Transf_Hexapept/Carb_Anhydrase"/>
</dbReference>
<dbReference type="Proteomes" id="UP000095743">
    <property type="component" value="Chromosome"/>
</dbReference>
<dbReference type="Pfam" id="PF00132">
    <property type="entry name" value="Hexapep"/>
    <property type="match status" value="1"/>
</dbReference>
<gene>
    <name evidence="1" type="ORF">Gferi_05525</name>
</gene>
<dbReference type="InterPro" id="IPR047324">
    <property type="entry name" value="LbH_gamma_CA-like"/>
</dbReference>
<dbReference type="PANTHER" id="PTHR13061:SF29">
    <property type="entry name" value="GAMMA CARBONIC ANHYDRASE-LIKE 1, MITOCHONDRIAL-RELATED"/>
    <property type="match status" value="1"/>
</dbReference>
<organism evidence="1 2">
    <name type="scientific">Geosporobacter ferrireducens</name>
    <dbReference type="NCBI Taxonomy" id="1424294"/>
    <lineage>
        <taxon>Bacteria</taxon>
        <taxon>Bacillati</taxon>
        <taxon>Bacillota</taxon>
        <taxon>Clostridia</taxon>
        <taxon>Peptostreptococcales</taxon>
        <taxon>Thermotaleaceae</taxon>
        <taxon>Geosporobacter</taxon>
    </lineage>
</organism>
<dbReference type="Gene3D" id="2.160.10.10">
    <property type="entry name" value="Hexapeptide repeat proteins"/>
    <property type="match status" value="1"/>
</dbReference>
<dbReference type="InterPro" id="IPR001451">
    <property type="entry name" value="Hexapep"/>
</dbReference>
<dbReference type="CDD" id="cd04645">
    <property type="entry name" value="LbH_gamma_CA_like"/>
    <property type="match status" value="1"/>
</dbReference>
<dbReference type="AlphaFoldDB" id="A0A1D8GDT3"/>
<dbReference type="SUPFAM" id="SSF51161">
    <property type="entry name" value="Trimeric LpxA-like enzymes"/>
    <property type="match status" value="1"/>
</dbReference>
<dbReference type="OrthoDB" id="9803036at2"/>
<sequence>MIQEFEGIQPKLDSKTYIADGGKVIGDVTMKEFSSVWYNTVVRGDVNRIEIGRYTNIQDNSVVHVADEHPTIVGDFVTVGHNAILHGCTIEDHCLIGMGAIILNGAVVGRGSIIAAGALVRENQIIPPNSMVVGMPGKVVKTVESMDTIHAQALKYKTLWTERYGFLPDGGGERYGGEKII</sequence>
<evidence type="ECO:0000313" key="1">
    <source>
        <dbReference type="EMBL" id="AOT69064.1"/>
    </source>
</evidence>
<dbReference type="EMBL" id="CP017269">
    <property type="protein sequence ID" value="AOT69064.1"/>
    <property type="molecule type" value="Genomic_DNA"/>
</dbReference>
<dbReference type="PANTHER" id="PTHR13061">
    <property type="entry name" value="DYNACTIN SUBUNIT P25"/>
    <property type="match status" value="1"/>
</dbReference>
<name>A0A1D8GDT3_9FIRM</name>
<keyword evidence="2" id="KW-1185">Reference proteome</keyword>
<dbReference type="KEGG" id="gfe:Gferi_05525"/>
<dbReference type="InterPro" id="IPR011004">
    <property type="entry name" value="Trimer_LpxA-like_sf"/>
</dbReference>
<protein>
    <submittedName>
        <fullName evidence="1">Gamma carbonic anhydrase family protein</fullName>
    </submittedName>
</protein>
<dbReference type="RefSeq" id="WP_069974630.1">
    <property type="nucleotide sequence ID" value="NZ_CP017269.1"/>
</dbReference>